<reference evidence="2" key="2">
    <citation type="submission" date="2021-02" db="EMBL/GenBank/DDBJ databases">
        <authorList>
            <person name="Kimball J.A."/>
            <person name="Haas M.W."/>
            <person name="Macchietto M."/>
            <person name="Kono T."/>
            <person name="Duquette J."/>
            <person name="Shao M."/>
        </authorList>
    </citation>
    <scope>NUCLEOTIDE SEQUENCE</scope>
    <source>
        <tissue evidence="2">Fresh leaf tissue</tissue>
    </source>
</reference>
<sequence>MGTPKPPSKKTTYKPKSPTTSRPHPDFPREMFVPSLVAEERTSSEVLVAEREASMPEVAVLEAAVSEAMVLEENGGDPG</sequence>
<organism evidence="2 3">
    <name type="scientific">Zizania palustris</name>
    <name type="common">Northern wild rice</name>
    <dbReference type="NCBI Taxonomy" id="103762"/>
    <lineage>
        <taxon>Eukaryota</taxon>
        <taxon>Viridiplantae</taxon>
        <taxon>Streptophyta</taxon>
        <taxon>Embryophyta</taxon>
        <taxon>Tracheophyta</taxon>
        <taxon>Spermatophyta</taxon>
        <taxon>Magnoliopsida</taxon>
        <taxon>Liliopsida</taxon>
        <taxon>Poales</taxon>
        <taxon>Poaceae</taxon>
        <taxon>BOP clade</taxon>
        <taxon>Oryzoideae</taxon>
        <taxon>Oryzeae</taxon>
        <taxon>Zizaniinae</taxon>
        <taxon>Zizania</taxon>
    </lineage>
</organism>
<dbReference type="Proteomes" id="UP000729402">
    <property type="component" value="Unassembled WGS sequence"/>
</dbReference>
<dbReference type="EMBL" id="JAAALK010000085">
    <property type="protein sequence ID" value="KAG8083546.1"/>
    <property type="molecule type" value="Genomic_DNA"/>
</dbReference>
<accession>A0A8J5SYW3</accession>
<evidence type="ECO:0000313" key="3">
    <source>
        <dbReference type="Proteomes" id="UP000729402"/>
    </source>
</evidence>
<keyword evidence="3" id="KW-1185">Reference proteome</keyword>
<protein>
    <submittedName>
        <fullName evidence="2">Uncharacterized protein</fullName>
    </submittedName>
</protein>
<comment type="caution">
    <text evidence="2">The sequence shown here is derived from an EMBL/GenBank/DDBJ whole genome shotgun (WGS) entry which is preliminary data.</text>
</comment>
<gene>
    <name evidence="2" type="ORF">GUJ93_ZPchr0015g6714</name>
</gene>
<evidence type="ECO:0000313" key="2">
    <source>
        <dbReference type="EMBL" id="KAG8083546.1"/>
    </source>
</evidence>
<feature type="region of interest" description="Disordered" evidence="1">
    <location>
        <begin position="1"/>
        <end position="29"/>
    </location>
</feature>
<reference evidence="2" key="1">
    <citation type="journal article" date="2021" name="bioRxiv">
        <title>Whole Genome Assembly and Annotation of Northern Wild Rice, Zizania palustris L., Supports a Whole Genome Duplication in the Zizania Genus.</title>
        <authorList>
            <person name="Haas M."/>
            <person name="Kono T."/>
            <person name="Macchietto M."/>
            <person name="Millas R."/>
            <person name="McGilp L."/>
            <person name="Shao M."/>
            <person name="Duquette J."/>
            <person name="Hirsch C.N."/>
            <person name="Kimball J."/>
        </authorList>
    </citation>
    <scope>NUCLEOTIDE SEQUENCE</scope>
    <source>
        <tissue evidence="2">Fresh leaf tissue</tissue>
    </source>
</reference>
<evidence type="ECO:0000256" key="1">
    <source>
        <dbReference type="SAM" id="MobiDB-lite"/>
    </source>
</evidence>
<name>A0A8J5SYW3_ZIZPA</name>
<dbReference type="AlphaFoldDB" id="A0A8J5SYW3"/>
<proteinExistence type="predicted"/>